<proteinExistence type="predicted"/>
<dbReference type="Pfam" id="PF00561">
    <property type="entry name" value="Abhydrolase_1"/>
    <property type="match status" value="1"/>
</dbReference>
<dbReference type="PANTHER" id="PTHR43798:SF33">
    <property type="entry name" value="HYDROLASE, PUTATIVE (AFU_ORTHOLOGUE AFUA_2G14860)-RELATED"/>
    <property type="match status" value="1"/>
</dbReference>
<evidence type="ECO:0000259" key="1">
    <source>
        <dbReference type="Pfam" id="PF00561"/>
    </source>
</evidence>
<dbReference type="InterPro" id="IPR000073">
    <property type="entry name" value="AB_hydrolase_1"/>
</dbReference>
<dbReference type="GO" id="GO:0016787">
    <property type="term" value="F:hydrolase activity"/>
    <property type="evidence" value="ECO:0007669"/>
    <property type="project" value="UniProtKB-KW"/>
</dbReference>
<gene>
    <name evidence="2" type="ORF">KYE46_09670</name>
</gene>
<name>A0A8F6TT59_9RHOB</name>
<sequence>MSAAWVPNGQLLAGGKALEYACWGPAPADAPTLVLLHEGLGCTALWRDFPARLAEATGFGVVAYSRAGYGQSDPADLPRPLDYMTREAVDVLPEVLDALGVVRAVLLGHSDGATIAAIYAGSVQDHRVRGVITMAPHFFTEDMGLTEIAAAKTAFETTDLRAKMAKYHADPDNAFRGWNDAWLHPDFKKWNVEEVLDYIRVPVLAIQGREDQYGTLAQIEVMERRSYAPVEVLVLDDCRHAPFLEQSDAVLGAVADYCLRLTEIEAAGAAPVQ</sequence>
<evidence type="ECO:0000313" key="3">
    <source>
        <dbReference type="Proteomes" id="UP000825009"/>
    </source>
</evidence>
<organism evidence="2 3">
    <name type="scientific">Gymnodinialimonas ceratoperidinii</name>
    <dbReference type="NCBI Taxonomy" id="2856823"/>
    <lineage>
        <taxon>Bacteria</taxon>
        <taxon>Pseudomonadati</taxon>
        <taxon>Pseudomonadota</taxon>
        <taxon>Alphaproteobacteria</taxon>
        <taxon>Rhodobacterales</taxon>
        <taxon>Paracoccaceae</taxon>
        <taxon>Gymnodinialimonas</taxon>
    </lineage>
</organism>
<dbReference type="InterPro" id="IPR050266">
    <property type="entry name" value="AB_hydrolase_sf"/>
</dbReference>
<keyword evidence="2" id="KW-0378">Hydrolase</keyword>
<dbReference type="KEGG" id="gce:KYE46_09670"/>
<feature type="domain" description="AB hydrolase-1" evidence="1">
    <location>
        <begin position="31"/>
        <end position="139"/>
    </location>
</feature>
<dbReference type="Proteomes" id="UP000825009">
    <property type="component" value="Chromosome"/>
</dbReference>
<keyword evidence="3" id="KW-1185">Reference proteome</keyword>
<evidence type="ECO:0000313" key="2">
    <source>
        <dbReference type="EMBL" id="QXT38220.1"/>
    </source>
</evidence>
<dbReference type="AlphaFoldDB" id="A0A8F6TT59"/>
<dbReference type="RefSeq" id="WP_219000417.1">
    <property type="nucleotide sequence ID" value="NZ_CP079194.1"/>
</dbReference>
<dbReference type="PANTHER" id="PTHR43798">
    <property type="entry name" value="MONOACYLGLYCEROL LIPASE"/>
    <property type="match status" value="1"/>
</dbReference>
<dbReference type="EMBL" id="CP079194">
    <property type="protein sequence ID" value="QXT38220.1"/>
    <property type="molecule type" value="Genomic_DNA"/>
</dbReference>
<dbReference type="GO" id="GO:0016020">
    <property type="term" value="C:membrane"/>
    <property type="evidence" value="ECO:0007669"/>
    <property type="project" value="TreeGrafter"/>
</dbReference>
<accession>A0A8F6TT59</accession>
<protein>
    <submittedName>
        <fullName evidence="2">Alpha/beta hydrolase</fullName>
    </submittedName>
</protein>
<reference evidence="2 3" key="1">
    <citation type="submission" date="2021-07" db="EMBL/GenBank/DDBJ databases">
        <title>A novel Jannaschia species isolated from marine dinoflagellate Ceratoperidinium margalefii.</title>
        <authorList>
            <person name="Jiang Y."/>
            <person name="Li Z."/>
        </authorList>
    </citation>
    <scope>NUCLEOTIDE SEQUENCE [LARGE SCALE GENOMIC DNA]</scope>
    <source>
        <strain evidence="2 3">J12C1-MA-4</strain>
    </source>
</reference>